<dbReference type="RefSeq" id="WP_220783591.1">
    <property type="nucleotide sequence ID" value="NZ_BPEY01000225.1"/>
</dbReference>
<dbReference type="EMBL" id="BPEY01000225">
    <property type="protein sequence ID" value="GIU52739.1"/>
    <property type="molecule type" value="Genomic_DNA"/>
</dbReference>
<name>A0ABQ4PS62_9GAMM</name>
<gene>
    <name evidence="1" type="ORF">TUM4438_46120</name>
</gene>
<dbReference type="Proteomes" id="UP000887104">
    <property type="component" value="Unassembled WGS sequence"/>
</dbReference>
<organism evidence="1 2">
    <name type="scientific">Shewanella sairae</name>
    <dbReference type="NCBI Taxonomy" id="190310"/>
    <lineage>
        <taxon>Bacteria</taxon>
        <taxon>Pseudomonadati</taxon>
        <taxon>Pseudomonadota</taxon>
        <taxon>Gammaproteobacteria</taxon>
        <taxon>Alteromonadales</taxon>
        <taxon>Shewanellaceae</taxon>
        <taxon>Shewanella</taxon>
    </lineage>
</organism>
<comment type="caution">
    <text evidence="1">The sequence shown here is derived from an EMBL/GenBank/DDBJ whole genome shotgun (WGS) entry which is preliminary data.</text>
</comment>
<protein>
    <submittedName>
        <fullName evidence="1">Uncharacterized protein</fullName>
    </submittedName>
</protein>
<sequence length="55" mass="6378">MEYVQVRVQFYLTTTDTYQQKALTGSKEFAAIQSSPEARMKQGMNDIMEQAKKEK</sequence>
<accession>A0ABQ4PS62</accession>
<reference evidence="1" key="1">
    <citation type="submission" date="2021-05" db="EMBL/GenBank/DDBJ databases">
        <title>Molecular characterization for Shewanella algae harboring chromosomal blaOXA-55-like strains isolated from clinical and environment sample.</title>
        <authorList>
            <person name="Ohama Y."/>
            <person name="Aoki K."/>
            <person name="Harada S."/>
            <person name="Moriya K."/>
            <person name="Ishii Y."/>
            <person name="Tateda K."/>
        </authorList>
    </citation>
    <scope>NUCLEOTIDE SEQUENCE</scope>
    <source>
        <strain evidence="1">JCM 11563</strain>
    </source>
</reference>
<evidence type="ECO:0000313" key="1">
    <source>
        <dbReference type="EMBL" id="GIU52739.1"/>
    </source>
</evidence>
<proteinExistence type="predicted"/>
<evidence type="ECO:0000313" key="2">
    <source>
        <dbReference type="Proteomes" id="UP000887104"/>
    </source>
</evidence>
<keyword evidence="2" id="KW-1185">Reference proteome</keyword>